<dbReference type="InterPro" id="IPR005576">
    <property type="entry name" value="Rpb7-like_N"/>
</dbReference>
<evidence type="ECO:0000256" key="6">
    <source>
        <dbReference type="RuleBase" id="RU369086"/>
    </source>
</evidence>
<dbReference type="SUPFAM" id="SSF50249">
    <property type="entry name" value="Nucleic acid-binding proteins"/>
    <property type="match status" value="1"/>
</dbReference>
<dbReference type="GO" id="GO:0000428">
    <property type="term" value="C:DNA-directed RNA polymerase complex"/>
    <property type="evidence" value="ECO:0007669"/>
    <property type="project" value="UniProtKB-KW"/>
</dbReference>
<protein>
    <recommendedName>
        <fullName evidence="6">DNA-directed RNA polymerase subunit</fullName>
    </recommendedName>
</protein>
<dbReference type="InterPro" id="IPR036898">
    <property type="entry name" value="RNA_pol_Rpb7-like_N_sf"/>
</dbReference>
<evidence type="ECO:0000313" key="9">
    <source>
        <dbReference type="EMBL" id="KAL1603622.1"/>
    </source>
</evidence>
<comment type="caution">
    <text evidence="9">The sequence shown here is derived from an EMBL/GenBank/DDBJ whole genome shotgun (WGS) entry which is preliminary data.</text>
</comment>
<comment type="subcellular location">
    <subcellularLocation>
        <location evidence="1 6">Nucleus</location>
    </subcellularLocation>
</comment>
<dbReference type="InterPro" id="IPR003029">
    <property type="entry name" value="S1_domain"/>
</dbReference>
<dbReference type="InterPro" id="IPR012340">
    <property type="entry name" value="NA-bd_OB-fold"/>
</dbReference>
<reference evidence="9 10" key="1">
    <citation type="submission" date="2024-02" db="EMBL/GenBank/DDBJ databases">
        <title>De novo assembly and annotation of 12 fungi associated with fruit tree decline syndrome in Ontario, Canada.</title>
        <authorList>
            <person name="Sulman M."/>
            <person name="Ellouze W."/>
            <person name="Ilyukhin E."/>
        </authorList>
    </citation>
    <scope>NUCLEOTIDE SEQUENCE [LARGE SCALE GENOMIC DNA]</scope>
    <source>
        <strain evidence="9 10">M42-189</strain>
    </source>
</reference>
<dbReference type="Pfam" id="PF03876">
    <property type="entry name" value="SHS2_Rpb7-N"/>
    <property type="match status" value="1"/>
</dbReference>
<evidence type="ECO:0000256" key="5">
    <source>
        <dbReference type="ARBA" id="ARBA00023242"/>
    </source>
</evidence>
<dbReference type="PROSITE" id="PS50126">
    <property type="entry name" value="S1"/>
    <property type="match status" value="1"/>
</dbReference>
<dbReference type="PANTHER" id="PTHR12709">
    <property type="entry name" value="DNA-DIRECTED RNA POLYMERASE II, III"/>
    <property type="match status" value="1"/>
</dbReference>
<evidence type="ECO:0000256" key="7">
    <source>
        <dbReference type="SAM" id="MobiDB-lite"/>
    </source>
</evidence>
<keyword evidence="4 6" id="KW-0804">Transcription</keyword>
<organism evidence="9 10">
    <name type="scientific">Paraconiothyrium brasiliense</name>
    <dbReference type="NCBI Taxonomy" id="300254"/>
    <lineage>
        <taxon>Eukaryota</taxon>
        <taxon>Fungi</taxon>
        <taxon>Dikarya</taxon>
        <taxon>Ascomycota</taxon>
        <taxon>Pezizomycotina</taxon>
        <taxon>Dothideomycetes</taxon>
        <taxon>Pleosporomycetidae</taxon>
        <taxon>Pleosporales</taxon>
        <taxon>Massarineae</taxon>
        <taxon>Didymosphaeriaceae</taxon>
        <taxon>Paraconiothyrium</taxon>
    </lineage>
</organism>
<keyword evidence="10" id="KW-1185">Reference proteome</keyword>
<feature type="domain" description="S1 motif" evidence="8">
    <location>
        <begin position="101"/>
        <end position="183"/>
    </location>
</feature>
<dbReference type="CDD" id="cd04330">
    <property type="entry name" value="RNAP_III_Rpc25_N"/>
    <property type="match status" value="1"/>
</dbReference>
<dbReference type="Proteomes" id="UP001521785">
    <property type="component" value="Unassembled WGS sequence"/>
</dbReference>
<dbReference type="EMBL" id="JAKJXO020000006">
    <property type="protein sequence ID" value="KAL1603622.1"/>
    <property type="molecule type" value="Genomic_DNA"/>
</dbReference>
<evidence type="ECO:0000256" key="1">
    <source>
        <dbReference type="ARBA" id="ARBA00004123"/>
    </source>
</evidence>
<comment type="similarity">
    <text evidence="2">Belongs to the eukaryotic RPB7/RPC8 RNA polymerase subunit family.</text>
</comment>
<dbReference type="PANTHER" id="PTHR12709:SF1">
    <property type="entry name" value="DNA-DIRECTED RNA POLYMERASE III SUBUNIT RPC8"/>
    <property type="match status" value="1"/>
</dbReference>
<dbReference type="Gene3D" id="3.30.1490.120">
    <property type="entry name" value="RNA polymerase Rpb7-like, N-terminal domain"/>
    <property type="match status" value="1"/>
</dbReference>
<keyword evidence="3 6" id="KW-0240">DNA-directed RNA polymerase</keyword>
<accession>A0ABR3RGZ8</accession>
<feature type="region of interest" description="Disordered" evidence="7">
    <location>
        <begin position="216"/>
        <end position="239"/>
    </location>
</feature>
<sequence>MFILTTIEDLIQIAPQDFSKESAQAIKDAINIKYANKVIHKVGLCITMWDMLKASEGLIGHGTGLVNVNGKLHNPSTMLGMKMLTKPIVEFRMVVLRPFRGEILHGRIKSANEQGMVIDLDFTYEVFVPHANLFEPSHYDPGENAWVWSPPDGEEFFFDKGETVLLRVEREEWFDQKPSIVQKDEHGNVVERRGVPWKIIASMNQSGLGPCMWWESQEGEEEEGEQQLLENGDVEMDEA</sequence>
<evidence type="ECO:0000259" key="8">
    <source>
        <dbReference type="PROSITE" id="PS50126"/>
    </source>
</evidence>
<name>A0ABR3RGZ8_9PLEO</name>
<gene>
    <name evidence="9" type="primary">rpc25</name>
    <name evidence="9" type="ORF">SLS60_005210</name>
</gene>
<dbReference type="Pfam" id="PF08292">
    <property type="entry name" value="RNA_pol_Rbc25"/>
    <property type="match status" value="1"/>
</dbReference>
<evidence type="ECO:0000256" key="3">
    <source>
        <dbReference type="ARBA" id="ARBA00022478"/>
    </source>
</evidence>
<comment type="function">
    <text evidence="6">DNA-dependent RNA polymerase which catalyzes the transcription of DNA into RNA using the four ribonucleoside triphosphates as substrates.</text>
</comment>
<dbReference type="SUPFAM" id="SSF88798">
    <property type="entry name" value="N-terminal, heterodimerisation domain of RBP7 (RpoE)"/>
    <property type="match status" value="1"/>
</dbReference>
<proteinExistence type="inferred from homology"/>
<evidence type="ECO:0000313" key="10">
    <source>
        <dbReference type="Proteomes" id="UP001521785"/>
    </source>
</evidence>
<evidence type="ECO:0000256" key="4">
    <source>
        <dbReference type="ARBA" id="ARBA00023163"/>
    </source>
</evidence>
<dbReference type="InterPro" id="IPR045113">
    <property type="entry name" value="Rpb7-like"/>
</dbReference>
<keyword evidence="5 6" id="KW-0539">Nucleus</keyword>
<evidence type="ECO:0000256" key="2">
    <source>
        <dbReference type="ARBA" id="ARBA00009307"/>
    </source>
</evidence>
<dbReference type="InterPro" id="IPR013238">
    <property type="entry name" value="RNA_pol_III_Rbc25"/>
</dbReference>
<dbReference type="Gene3D" id="2.40.50.140">
    <property type="entry name" value="Nucleic acid-binding proteins"/>
    <property type="match status" value="1"/>
</dbReference>